<dbReference type="InterPro" id="IPR039421">
    <property type="entry name" value="Type_1_exporter"/>
</dbReference>
<proteinExistence type="predicted"/>
<evidence type="ECO:0000259" key="3">
    <source>
        <dbReference type="PROSITE" id="PS50893"/>
    </source>
</evidence>
<dbReference type="InterPro" id="IPR003439">
    <property type="entry name" value="ABC_transporter-like_ATP-bd"/>
</dbReference>
<protein>
    <recommendedName>
        <fullName evidence="3">ABC transporter domain-containing protein</fullName>
    </recommendedName>
</protein>
<keyword evidence="2" id="KW-0067">ATP-binding</keyword>
<keyword evidence="5" id="KW-1185">Reference proteome</keyword>
<dbReference type="PROSITE" id="PS00211">
    <property type="entry name" value="ABC_TRANSPORTER_1"/>
    <property type="match status" value="1"/>
</dbReference>
<gene>
    <name evidence="4" type="ORF">CKO13_00500</name>
</gene>
<dbReference type="PROSITE" id="PS50893">
    <property type="entry name" value="ABC_TRANSPORTER_2"/>
    <property type="match status" value="1"/>
</dbReference>
<evidence type="ECO:0000313" key="5">
    <source>
        <dbReference type="Proteomes" id="UP000738126"/>
    </source>
</evidence>
<dbReference type="CDD" id="cd03228">
    <property type="entry name" value="ABCC_MRP_Like"/>
    <property type="match status" value="1"/>
</dbReference>
<comment type="caution">
    <text evidence="4">The sequence shown here is derived from an EMBL/GenBank/DDBJ whole genome shotgun (WGS) entry which is preliminary data.</text>
</comment>
<feature type="domain" description="ABC transporter" evidence="3">
    <location>
        <begin position="2"/>
        <end position="216"/>
    </location>
</feature>
<dbReference type="Pfam" id="PF00005">
    <property type="entry name" value="ABC_tran"/>
    <property type="match status" value="1"/>
</dbReference>
<sequence>ALEGVTFRHAPQAEPLLQGASLAVATGETVVLHGPSGAGKSTVLDLLAGLAAPEAGRATIGGAEAGALPEAARFRALAYLTQRTELFADTVAANLRIADPQAPEQRLWAALEAAGLAERIRSAPRGLDEWVGEGGSRLSGGEARRLALARVWLTDAPVVLLDEPLRGLDAGTAALVARRLAPWLAGRTAVIVSHEPDAAPPHHRRLALAELAPGAG</sequence>
<dbReference type="PANTHER" id="PTHR43394">
    <property type="entry name" value="ATP-DEPENDENT PERMEASE MDL1, MITOCHONDRIAL"/>
    <property type="match status" value="1"/>
</dbReference>
<dbReference type="Gene3D" id="3.40.50.300">
    <property type="entry name" value="P-loop containing nucleotide triphosphate hydrolases"/>
    <property type="match status" value="1"/>
</dbReference>
<dbReference type="InterPro" id="IPR017871">
    <property type="entry name" value="ABC_transporter-like_CS"/>
</dbReference>
<dbReference type="Proteomes" id="UP000738126">
    <property type="component" value="Unassembled WGS sequence"/>
</dbReference>
<accession>A0ABS1E427</accession>
<name>A0ABS1E427_9GAMM</name>
<dbReference type="SMART" id="SM00382">
    <property type="entry name" value="AAA"/>
    <property type="match status" value="1"/>
</dbReference>
<dbReference type="RefSeq" id="WP_200255739.1">
    <property type="nucleotide sequence ID" value="NZ_NRSH01000002.1"/>
</dbReference>
<dbReference type="EMBL" id="NRSH01000002">
    <property type="protein sequence ID" value="MBK1725530.1"/>
    <property type="molecule type" value="Genomic_DNA"/>
</dbReference>
<keyword evidence="1" id="KW-0547">Nucleotide-binding</keyword>
<evidence type="ECO:0000256" key="2">
    <source>
        <dbReference type="ARBA" id="ARBA00022840"/>
    </source>
</evidence>
<dbReference type="InterPro" id="IPR003593">
    <property type="entry name" value="AAA+_ATPase"/>
</dbReference>
<dbReference type="InterPro" id="IPR027417">
    <property type="entry name" value="P-loop_NTPase"/>
</dbReference>
<dbReference type="PANTHER" id="PTHR43394:SF1">
    <property type="entry name" value="ATP-BINDING CASSETTE SUB-FAMILY B MEMBER 10, MITOCHONDRIAL"/>
    <property type="match status" value="1"/>
</dbReference>
<dbReference type="SUPFAM" id="SSF52540">
    <property type="entry name" value="P-loop containing nucleoside triphosphate hydrolases"/>
    <property type="match status" value="1"/>
</dbReference>
<reference evidence="4 5" key="1">
    <citation type="journal article" date="2020" name="Microorganisms">
        <title>Osmotic Adaptation and Compatible Solute Biosynthesis of Phototrophic Bacteria as Revealed from Genome Analyses.</title>
        <authorList>
            <person name="Imhoff J.F."/>
            <person name="Rahn T."/>
            <person name="Kunzel S."/>
            <person name="Keller A."/>
            <person name="Neulinger S.C."/>
        </authorList>
    </citation>
    <scope>NUCLEOTIDE SEQUENCE [LARGE SCALE GENOMIC DNA]</scope>
    <source>
        <strain evidence="4 5">DSM 15116</strain>
    </source>
</reference>
<evidence type="ECO:0000313" key="4">
    <source>
        <dbReference type="EMBL" id="MBK1725530.1"/>
    </source>
</evidence>
<organism evidence="4 5">
    <name type="scientific">Halorhodospira neutriphila</name>
    <dbReference type="NCBI Taxonomy" id="168379"/>
    <lineage>
        <taxon>Bacteria</taxon>
        <taxon>Pseudomonadati</taxon>
        <taxon>Pseudomonadota</taxon>
        <taxon>Gammaproteobacteria</taxon>
        <taxon>Chromatiales</taxon>
        <taxon>Ectothiorhodospiraceae</taxon>
        <taxon>Halorhodospira</taxon>
    </lineage>
</organism>
<feature type="non-terminal residue" evidence="4">
    <location>
        <position position="1"/>
    </location>
</feature>
<evidence type="ECO:0000256" key="1">
    <source>
        <dbReference type="ARBA" id="ARBA00022741"/>
    </source>
</evidence>